<feature type="compositionally biased region" description="Basic and acidic residues" evidence="1">
    <location>
        <begin position="1"/>
        <end position="11"/>
    </location>
</feature>
<gene>
    <name evidence="2" type="ORF">SAMN05444392_104223</name>
</gene>
<dbReference type="EMBL" id="FQVL01000004">
    <property type="protein sequence ID" value="SHE90396.1"/>
    <property type="molecule type" value="Genomic_DNA"/>
</dbReference>
<reference evidence="2 3" key="1">
    <citation type="submission" date="2016-11" db="EMBL/GenBank/DDBJ databases">
        <authorList>
            <person name="Jaros S."/>
            <person name="Januszkiewicz K."/>
            <person name="Wedrychowicz H."/>
        </authorList>
    </citation>
    <scope>NUCLEOTIDE SEQUENCE [LARGE SCALE GENOMIC DNA]</scope>
    <source>
        <strain evidence="2 3">DSM 44666</strain>
    </source>
</reference>
<evidence type="ECO:0000313" key="2">
    <source>
        <dbReference type="EMBL" id="SHE90396.1"/>
    </source>
</evidence>
<evidence type="ECO:0008006" key="4">
    <source>
        <dbReference type="Google" id="ProtNLM"/>
    </source>
</evidence>
<proteinExistence type="predicted"/>
<accession>A0A1M4XAH7</accession>
<dbReference type="Proteomes" id="UP000184476">
    <property type="component" value="Unassembled WGS sequence"/>
</dbReference>
<evidence type="ECO:0000313" key="3">
    <source>
        <dbReference type="Proteomes" id="UP000184476"/>
    </source>
</evidence>
<dbReference type="AlphaFoldDB" id="A0A1M4XAH7"/>
<name>A0A1M4XAH7_9BACL</name>
<evidence type="ECO:0000256" key="1">
    <source>
        <dbReference type="SAM" id="MobiDB-lite"/>
    </source>
</evidence>
<keyword evidence="3" id="KW-1185">Reference proteome</keyword>
<protein>
    <recommendedName>
        <fullName evidence="4">DUF4025 domain-containing protein</fullName>
    </recommendedName>
</protein>
<sequence>MEDHKNTHPPENETQPQQGIDQEEVKNSPLDQETENRISESISEGMVQGDIDGF</sequence>
<feature type="region of interest" description="Disordered" evidence="1">
    <location>
        <begin position="1"/>
        <end position="54"/>
    </location>
</feature>
<dbReference type="RefSeq" id="WP_175552327.1">
    <property type="nucleotide sequence ID" value="NZ_FQVL01000004.1"/>
</dbReference>
<organism evidence="2 3">
    <name type="scientific">Seinonella peptonophila</name>
    <dbReference type="NCBI Taxonomy" id="112248"/>
    <lineage>
        <taxon>Bacteria</taxon>
        <taxon>Bacillati</taxon>
        <taxon>Bacillota</taxon>
        <taxon>Bacilli</taxon>
        <taxon>Bacillales</taxon>
        <taxon>Thermoactinomycetaceae</taxon>
        <taxon>Seinonella</taxon>
    </lineage>
</organism>